<organism evidence="1">
    <name type="scientific">Proboscia inermis</name>
    <dbReference type="NCBI Taxonomy" id="420281"/>
    <lineage>
        <taxon>Eukaryota</taxon>
        <taxon>Sar</taxon>
        <taxon>Stramenopiles</taxon>
        <taxon>Ochrophyta</taxon>
        <taxon>Bacillariophyta</taxon>
        <taxon>Coscinodiscophyceae</taxon>
        <taxon>Rhizosoleniophycidae</taxon>
        <taxon>Rhizosoleniales</taxon>
        <taxon>Rhizosoleniaceae</taxon>
        <taxon>Proboscia</taxon>
    </lineage>
</organism>
<protein>
    <submittedName>
        <fullName evidence="1">Uncharacterized protein</fullName>
    </submittedName>
</protein>
<reference evidence="1" key="1">
    <citation type="submission" date="2021-01" db="EMBL/GenBank/DDBJ databases">
        <authorList>
            <person name="Corre E."/>
            <person name="Pelletier E."/>
            <person name="Niang G."/>
            <person name="Scheremetjew M."/>
            <person name="Finn R."/>
            <person name="Kale V."/>
            <person name="Holt S."/>
            <person name="Cochrane G."/>
            <person name="Meng A."/>
            <person name="Brown T."/>
            <person name="Cohen L."/>
        </authorList>
    </citation>
    <scope>NUCLEOTIDE SEQUENCE</scope>
    <source>
        <strain evidence="1">CCAP1064/1</strain>
    </source>
</reference>
<dbReference type="EMBL" id="HBEL01017973">
    <property type="protein sequence ID" value="CAD8412431.1"/>
    <property type="molecule type" value="Transcribed_RNA"/>
</dbReference>
<sequence length="113" mass="12179">MVEIKGSAISSNPALEPKCTPLVKPIKRKRISLSNIGTPPNNILVDLLRCQCRVKKTERCSSLVKSYSVCHGNVMGTGQYQGRSNCGDELEALYMYALVVPPAIPTGASATEN</sequence>
<gene>
    <name evidence="1" type="ORF">PINE0816_LOCUS8557</name>
</gene>
<dbReference type="AlphaFoldDB" id="A0A7S0C4A7"/>
<accession>A0A7S0C4A7</accession>
<name>A0A7S0C4A7_9STRA</name>
<proteinExistence type="predicted"/>
<evidence type="ECO:0000313" key="1">
    <source>
        <dbReference type="EMBL" id="CAD8412431.1"/>
    </source>
</evidence>